<comment type="subcellular location">
    <subcellularLocation>
        <location evidence="1">Cytoplasm</location>
    </subcellularLocation>
</comment>
<dbReference type="PANTHER" id="PTHR32294">
    <property type="entry name" value="DNA POLYMERASE III SUBUNIT ALPHA"/>
    <property type="match status" value="1"/>
</dbReference>
<dbReference type="PANTHER" id="PTHR32294:SF0">
    <property type="entry name" value="DNA POLYMERASE III SUBUNIT ALPHA"/>
    <property type="match status" value="1"/>
</dbReference>
<dbReference type="InterPro" id="IPR041931">
    <property type="entry name" value="DNA_pol3_alpha_thumb_dom"/>
</dbReference>
<dbReference type="InterPro" id="IPR004365">
    <property type="entry name" value="NA-bd_OB_tRNA"/>
</dbReference>
<dbReference type="InterPro" id="IPR011708">
    <property type="entry name" value="DNA_pol3_alpha_NTPase_dom"/>
</dbReference>
<sequence length="1186" mass="130139">MFVHLRLHTEFSVVDGTNRIDEVADAAARDGQPALAITDLSNLFGAIKFYSQARAKGVKPILGAEIFLQGEDGAGPTRFIVLVQNHQGYLNLSELLARAWTGNTVKNQALCTWAWLEELSGGLIALAGAQAGPVGQALLKGDASGAADLALRLAGIFVHRFYIELQRAGRVDDEGHVAAAAQLAARLNLPVVATHPVQFPAADDYEAHEARVCIAQSEILANPQRVRKFTRDQYFKSAAEMQALFADVPSAIGNTLEIARRCNLTLALGKPQLPDFPTPDGMPIEAYFRVASFDGLEQRLQRLYPDTAQRDRQRPRYVERLEFEIGTIIEMGFPGYFLIVGDFIRWAKNNGCPVGPGRGSGAGSLVAYALGITDLDPLEYKLLFERFLNPERVSMPDFDIDFCQSNRDRVIDYVKEKYGKNAVSQIATFGTMAAKAAIRDVGRVLGFGYGLCDGIAKLVPGKPGVSYTLQYPPDPKKEGDKNHYALELEPLLAERVRKEEDVRTVIEMAQKLEGLTRNVGMHAGGVLIAPGKLTDFCPLYQQPGSASAVSQYDKDDVEAIGLVKFDFLGLATLTILEIARDFIRARHKGQEHFSYEAIALDDGPTYRLFSEGRTEAVFQFESRGMQGMLKEARPSRLEDLIALNALYRPGPMDLIPSFVNRKHGKEAVLYPHPLMEPVLAETYGVMVYQEQVMQTAQVLGGYSLGSADMLRRAMGKKKAEEMAEHRAIFRKGAAEKGIPREQADEVFDLMEKFAGYGFNKSHAAAYSLLAYHTGWLKVHYTAEFFCANMTVEMDDTDKLKLLFEDAQKMGLAFEPPDVNRGVHRFEPVTDKIIRYGLGAVKGTGQQAIEAIVAAREGRGEGPQGPSAGPFKSLFDFCVRVDRGRLNKRTVEALIKAGAFDSINRQRAALVASIDRAFDFAAATLANMNQGGLFDAMGDDAHGSSTQEPDLVEAVPWGIRETLAQEKTAIGFYLSGHLFDEVATEVRRFVHTPIGALQDSREPLLLAGIITELRVISGLRGKLGLFRLDDKSGSIEASADEPLLEACRNQLKEDEFVVLAGRLQPDYFSGGLRMKVQQIWDLAGARCRFGKYLQVTAGARRPQVQRLLQEFPARRQDSAEGEELLHGLRVRMQLRCVAQDGAAGAQLQLGDGARCYPSDAALAAWTAQAGGGAVCVVYEAQATGQAR</sequence>
<dbReference type="InterPro" id="IPR016195">
    <property type="entry name" value="Pol/histidinol_Pase-like"/>
</dbReference>
<dbReference type="SMART" id="SM00481">
    <property type="entry name" value="POLIIIAc"/>
    <property type="match status" value="1"/>
</dbReference>
<feature type="domain" description="Polymerase/histidinol phosphatase N-terminal" evidence="10">
    <location>
        <begin position="3"/>
        <end position="70"/>
    </location>
</feature>
<evidence type="ECO:0000256" key="3">
    <source>
        <dbReference type="ARBA" id="ARBA00019114"/>
    </source>
</evidence>
<keyword evidence="6 11" id="KW-0548">Nucleotidyltransferase</keyword>
<proteinExistence type="predicted"/>
<dbReference type="Pfam" id="PF07733">
    <property type="entry name" value="DNA_pol3_alpha"/>
    <property type="match status" value="1"/>
</dbReference>
<dbReference type="Gene3D" id="1.10.150.870">
    <property type="match status" value="1"/>
</dbReference>
<evidence type="ECO:0000256" key="5">
    <source>
        <dbReference type="ARBA" id="ARBA00022679"/>
    </source>
</evidence>
<comment type="catalytic activity">
    <reaction evidence="9">
        <text>DNA(n) + a 2'-deoxyribonucleoside 5'-triphosphate = DNA(n+1) + diphosphate</text>
        <dbReference type="Rhea" id="RHEA:22508"/>
        <dbReference type="Rhea" id="RHEA-COMP:17339"/>
        <dbReference type="Rhea" id="RHEA-COMP:17340"/>
        <dbReference type="ChEBI" id="CHEBI:33019"/>
        <dbReference type="ChEBI" id="CHEBI:61560"/>
        <dbReference type="ChEBI" id="CHEBI:173112"/>
        <dbReference type="EC" id="2.7.7.7"/>
    </reaction>
</comment>
<evidence type="ECO:0000256" key="2">
    <source>
        <dbReference type="ARBA" id="ARBA00012417"/>
    </source>
</evidence>
<keyword evidence="4" id="KW-0963">Cytoplasm</keyword>
<dbReference type="CDD" id="cd04485">
    <property type="entry name" value="DnaE_OBF"/>
    <property type="match status" value="1"/>
</dbReference>
<dbReference type="InterPro" id="IPR004013">
    <property type="entry name" value="PHP_dom"/>
</dbReference>
<organism evidence="11 12">
    <name type="scientific">Verminephrobacter aporrectodeae subsp. tuberculatae</name>
    <dbReference type="NCBI Taxonomy" id="1110392"/>
    <lineage>
        <taxon>Bacteria</taxon>
        <taxon>Pseudomonadati</taxon>
        <taxon>Pseudomonadota</taxon>
        <taxon>Betaproteobacteria</taxon>
        <taxon>Burkholderiales</taxon>
        <taxon>Comamonadaceae</taxon>
        <taxon>Verminephrobacter</taxon>
    </lineage>
</organism>
<keyword evidence="5 11" id="KW-0808">Transferase</keyword>
<evidence type="ECO:0000256" key="8">
    <source>
        <dbReference type="ARBA" id="ARBA00022932"/>
    </source>
</evidence>
<dbReference type="InterPro" id="IPR029460">
    <property type="entry name" value="DNAPol_HHH"/>
</dbReference>
<dbReference type="NCBIfam" id="TIGR00594">
    <property type="entry name" value="polc"/>
    <property type="match status" value="1"/>
</dbReference>
<keyword evidence="8" id="KW-0239">DNA-directed DNA polymerase</keyword>
<keyword evidence="7" id="KW-0235">DNA replication</keyword>
<keyword evidence="12" id="KW-1185">Reference proteome</keyword>
<protein>
    <recommendedName>
        <fullName evidence="3">DNA polymerase III subunit alpha</fullName>
        <ecNumber evidence="2">2.7.7.7</ecNumber>
    </recommendedName>
</protein>
<evidence type="ECO:0000256" key="9">
    <source>
        <dbReference type="ARBA" id="ARBA00049244"/>
    </source>
</evidence>
<evidence type="ECO:0000313" key="11">
    <source>
        <dbReference type="EMBL" id="MCW5323387.1"/>
    </source>
</evidence>
<evidence type="ECO:0000256" key="4">
    <source>
        <dbReference type="ARBA" id="ARBA00022490"/>
    </source>
</evidence>
<dbReference type="GO" id="GO:0003887">
    <property type="term" value="F:DNA-directed DNA polymerase activity"/>
    <property type="evidence" value="ECO:0007669"/>
    <property type="project" value="UniProtKB-EC"/>
</dbReference>
<reference evidence="12" key="1">
    <citation type="submission" date="2023-07" db="EMBL/GenBank/DDBJ databases">
        <title>Verminephrobacter genomes.</title>
        <authorList>
            <person name="Lund M.B."/>
        </authorList>
    </citation>
    <scope>NUCLEOTIDE SEQUENCE [LARGE SCALE GENOMIC DNA]</scope>
    <source>
        <strain evidence="12">AtM5-05</strain>
    </source>
</reference>
<evidence type="ECO:0000259" key="10">
    <source>
        <dbReference type="SMART" id="SM00481"/>
    </source>
</evidence>
<dbReference type="Gene3D" id="3.20.20.140">
    <property type="entry name" value="Metal-dependent hydrolases"/>
    <property type="match status" value="1"/>
</dbReference>
<dbReference type="NCBIfam" id="NF004226">
    <property type="entry name" value="PRK05673.1"/>
    <property type="match status" value="1"/>
</dbReference>
<dbReference type="InterPro" id="IPR049821">
    <property type="entry name" value="PolIIIA_DnaE1_PHP"/>
</dbReference>
<dbReference type="EMBL" id="QZCW01000004">
    <property type="protein sequence ID" value="MCW5323387.1"/>
    <property type="molecule type" value="Genomic_DNA"/>
</dbReference>
<dbReference type="Pfam" id="PF14579">
    <property type="entry name" value="HHH_6"/>
    <property type="match status" value="1"/>
</dbReference>
<dbReference type="InterPro" id="IPR003141">
    <property type="entry name" value="Pol/His_phosphatase_N"/>
</dbReference>
<dbReference type="InterPro" id="IPR004805">
    <property type="entry name" value="DnaE2/DnaE/PolC"/>
</dbReference>
<accession>A0ABT3KYF9</accession>
<dbReference type="SUPFAM" id="SSF89550">
    <property type="entry name" value="PHP domain-like"/>
    <property type="match status" value="1"/>
</dbReference>
<evidence type="ECO:0000256" key="7">
    <source>
        <dbReference type="ARBA" id="ARBA00022705"/>
    </source>
</evidence>
<dbReference type="Pfam" id="PF17657">
    <property type="entry name" value="DNA_pol3_finger"/>
    <property type="match status" value="1"/>
</dbReference>
<dbReference type="Pfam" id="PF02811">
    <property type="entry name" value="PHP"/>
    <property type="match status" value="1"/>
</dbReference>
<dbReference type="EC" id="2.7.7.7" evidence="2"/>
<evidence type="ECO:0000313" key="12">
    <source>
        <dbReference type="Proteomes" id="UP001208935"/>
    </source>
</evidence>
<dbReference type="Pfam" id="PF01336">
    <property type="entry name" value="tRNA_anti-codon"/>
    <property type="match status" value="1"/>
</dbReference>
<dbReference type="CDD" id="cd07433">
    <property type="entry name" value="PHP_PolIIIA_DnaE1"/>
    <property type="match status" value="1"/>
</dbReference>
<dbReference type="RefSeq" id="WP_265283255.1">
    <property type="nucleotide sequence ID" value="NZ_QZCW01000004.1"/>
</dbReference>
<comment type="caution">
    <text evidence="11">The sequence shown here is derived from an EMBL/GenBank/DDBJ whole genome shotgun (WGS) entry which is preliminary data.</text>
</comment>
<evidence type="ECO:0000256" key="6">
    <source>
        <dbReference type="ARBA" id="ARBA00022695"/>
    </source>
</evidence>
<name>A0ABT3KYF9_9BURK</name>
<dbReference type="Gene3D" id="1.10.10.1600">
    <property type="entry name" value="Bacterial DNA polymerase III alpha subunit, thumb domain"/>
    <property type="match status" value="1"/>
</dbReference>
<evidence type="ECO:0000256" key="1">
    <source>
        <dbReference type="ARBA" id="ARBA00004496"/>
    </source>
</evidence>
<gene>
    <name evidence="11" type="ORF">D5039_20260</name>
</gene>
<dbReference type="Proteomes" id="UP001208935">
    <property type="component" value="Unassembled WGS sequence"/>
</dbReference>
<dbReference type="InterPro" id="IPR040982">
    <property type="entry name" value="DNA_pol3_finger"/>
</dbReference>